<dbReference type="EMBL" id="AMZH03000276">
    <property type="protein sequence ID" value="RRT84573.1"/>
    <property type="molecule type" value="Genomic_DNA"/>
</dbReference>
<accession>A0A427B7Z0</accession>
<protein>
    <submittedName>
        <fullName evidence="1">Uncharacterized protein</fullName>
    </submittedName>
</protein>
<organism evidence="1 2">
    <name type="scientific">Ensete ventricosum</name>
    <name type="common">Abyssinian banana</name>
    <name type="synonym">Musa ensete</name>
    <dbReference type="NCBI Taxonomy" id="4639"/>
    <lineage>
        <taxon>Eukaryota</taxon>
        <taxon>Viridiplantae</taxon>
        <taxon>Streptophyta</taxon>
        <taxon>Embryophyta</taxon>
        <taxon>Tracheophyta</taxon>
        <taxon>Spermatophyta</taxon>
        <taxon>Magnoliopsida</taxon>
        <taxon>Liliopsida</taxon>
        <taxon>Zingiberales</taxon>
        <taxon>Musaceae</taxon>
        <taxon>Ensete</taxon>
    </lineage>
</organism>
<proteinExistence type="predicted"/>
<name>A0A427B7Z0_ENSVE</name>
<dbReference type="AlphaFoldDB" id="A0A427B7Z0"/>
<evidence type="ECO:0000313" key="2">
    <source>
        <dbReference type="Proteomes" id="UP000287651"/>
    </source>
</evidence>
<gene>
    <name evidence="1" type="ORF">B296_00003225</name>
</gene>
<reference evidence="1 2" key="1">
    <citation type="journal article" date="2014" name="Agronomy (Basel)">
        <title>A Draft Genome Sequence for Ensete ventricosum, the Drought-Tolerant Tree Against Hunger.</title>
        <authorList>
            <person name="Harrison J."/>
            <person name="Moore K.A."/>
            <person name="Paszkiewicz K."/>
            <person name="Jones T."/>
            <person name="Grant M."/>
            <person name="Ambacheew D."/>
            <person name="Muzemil S."/>
            <person name="Studholme D.J."/>
        </authorList>
    </citation>
    <scope>NUCLEOTIDE SEQUENCE [LARGE SCALE GENOMIC DNA]</scope>
</reference>
<sequence>MKFEEKSWLLEYHRDNVACLLLQFRESIHKDAHKIYNFNFRFLLPMVYISG</sequence>
<dbReference type="Proteomes" id="UP000287651">
    <property type="component" value="Unassembled WGS sequence"/>
</dbReference>
<evidence type="ECO:0000313" key="1">
    <source>
        <dbReference type="EMBL" id="RRT84573.1"/>
    </source>
</evidence>
<comment type="caution">
    <text evidence="1">The sequence shown here is derived from an EMBL/GenBank/DDBJ whole genome shotgun (WGS) entry which is preliminary data.</text>
</comment>